<evidence type="ECO:0000313" key="2">
    <source>
        <dbReference type="Proteomes" id="UP000887577"/>
    </source>
</evidence>
<dbReference type="AlphaFoldDB" id="A0A914XYZ2"/>
<name>A0A914XYZ2_9BILA</name>
<dbReference type="PANTHER" id="PTHR47163">
    <property type="entry name" value="DDE_TNP_IS1595 DOMAIN-CONTAINING PROTEIN"/>
    <property type="match status" value="1"/>
</dbReference>
<feature type="domain" description="ISXO2-like transposase" evidence="1">
    <location>
        <begin position="3"/>
        <end position="79"/>
    </location>
</feature>
<protein>
    <submittedName>
        <fullName evidence="3">ISXO2-like transposase domain-containing protein</fullName>
    </submittedName>
</protein>
<evidence type="ECO:0000259" key="1">
    <source>
        <dbReference type="Pfam" id="PF12762"/>
    </source>
</evidence>
<dbReference type="Proteomes" id="UP000887577">
    <property type="component" value="Unplaced"/>
</dbReference>
<keyword evidence="2" id="KW-1185">Reference proteome</keyword>
<dbReference type="WBParaSite" id="PSU_v2.g12174.t1">
    <property type="protein sequence ID" value="PSU_v2.g12174.t1"/>
    <property type="gene ID" value="PSU_v2.g12174"/>
</dbReference>
<dbReference type="InterPro" id="IPR053164">
    <property type="entry name" value="IS1016-like_transposase"/>
</dbReference>
<dbReference type="PANTHER" id="PTHR47163:SF2">
    <property type="entry name" value="SI:DKEY-17M8.2"/>
    <property type="match status" value="1"/>
</dbReference>
<dbReference type="InterPro" id="IPR024445">
    <property type="entry name" value="Tnp_ISXO2-like"/>
</dbReference>
<sequence length="87" mass="9935">MTSVQSRDRETLYDVMRRHIRPGSIIISDGWTAYATLVELPEGYIHKAVNHSENFVGTVSGAHTNIVESLWQKFKLRHNVDYSTCLS</sequence>
<dbReference type="Pfam" id="PF12762">
    <property type="entry name" value="DDE_Tnp_IS1595"/>
    <property type="match status" value="1"/>
</dbReference>
<reference evidence="3" key="1">
    <citation type="submission" date="2022-11" db="UniProtKB">
        <authorList>
            <consortium name="WormBaseParasite"/>
        </authorList>
    </citation>
    <scope>IDENTIFICATION</scope>
</reference>
<organism evidence="2 3">
    <name type="scientific">Panagrolaimus superbus</name>
    <dbReference type="NCBI Taxonomy" id="310955"/>
    <lineage>
        <taxon>Eukaryota</taxon>
        <taxon>Metazoa</taxon>
        <taxon>Ecdysozoa</taxon>
        <taxon>Nematoda</taxon>
        <taxon>Chromadorea</taxon>
        <taxon>Rhabditida</taxon>
        <taxon>Tylenchina</taxon>
        <taxon>Panagrolaimomorpha</taxon>
        <taxon>Panagrolaimoidea</taxon>
        <taxon>Panagrolaimidae</taxon>
        <taxon>Panagrolaimus</taxon>
    </lineage>
</organism>
<accession>A0A914XYZ2</accession>
<proteinExistence type="predicted"/>
<evidence type="ECO:0000313" key="3">
    <source>
        <dbReference type="WBParaSite" id="PSU_v2.g12174.t1"/>
    </source>
</evidence>